<evidence type="ECO:0000259" key="2">
    <source>
        <dbReference type="PROSITE" id="PS51898"/>
    </source>
</evidence>
<dbReference type="PATRIC" id="fig|1706437.3.peg.112"/>
<name>A0A150IUG9_9EURY</name>
<feature type="domain" description="Tyr recombinase" evidence="2">
    <location>
        <begin position="124"/>
        <end position="303"/>
    </location>
</feature>
<dbReference type="PROSITE" id="PS51898">
    <property type="entry name" value="TYR_RECOMBINASE"/>
    <property type="match status" value="1"/>
</dbReference>
<dbReference type="EMBL" id="LNJC01000003">
    <property type="protein sequence ID" value="KYC51193.1"/>
    <property type="molecule type" value="Genomic_DNA"/>
</dbReference>
<dbReference type="Pfam" id="PF00589">
    <property type="entry name" value="Phage_integrase"/>
    <property type="match status" value="1"/>
</dbReference>
<organism evidence="3 5">
    <name type="scientific">Candidatus Methanofastidiosum methylothiophilum</name>
    <dbReference type="NCBI Taxonomy" id="1705564"/>
    <lineage>
        <taxon>Archaea</taxon>
        <taxon>Methanobacteriati</taxon>
        <taxon>Methanobacteriota</taxon>
        <taxon>Stenosarchaea group</taxon>
        <taxon>Candidatus Methanofastidiosia</taxon>
        <taxon>Candidatus Methanofastidiosales</taxon>
        <taxon>Candidatus Methanofastidiosaceae</taxon>
        <taxon>Candidatus Methanofastidiosum</taxon>
    </lineage>
</organism>
<evidence type="ECO:0000313" key="3">
    <source>
        <dbReference type="EMBL" id="KYC48602.1"/>
    </source>
</evidence>
<dbReference type="PANTHER" id="PTHR30349">
    <property type="entry name" value="PHAGE INTEGRASE-RELATED"/>
    <property type="match status" value="1"/>
</dbReference>
<reference evidence="5 6" key="1">
    <citation type="journal article" date="2016" name="ISME J.">
        <title>Chasing the elusive Euryarchaeota class WSA2: genomes reveal a uniquely fastidious methyl-reducing methanogen.</title>
        <authorList>
            <person name="Nobu M.K."/>
            <person name="Narihiro T."/>
            <person name="Kuroda K."/>
            <person name="Mei R."/>
            <person name="Liu W.T."/>
        </authorList>
    </citation>
    <scope>NUCLEOTIDE SEQUENCE [LARGE SCALE GENOMIC DNA]</scope>
    <source>
        <strain evidence="3">B15fssc0709_Meth_Bin003</strain>
        <strain evidence="4">BMIXfssc0709_Meth_Bin006</strain>
    </source>
</reference>
<evidence type="ECO:0000313" key="4">
    <source>
        <dbReference type="EMBL" id="KYC51193.1"/>
    </source>
</evidence>
<dbReference type="PATRIC" id="fig|1706438.3.peg.318"/>
<proteinExistence type="predicted"/>
<gene>
    <name evidence="3" type="ORF">APG11_00112</name>
    <name evidence="4" type="ORF">APG12_00319</name>
</gene>
<sequence length="406" mass="47525">MDIHKGKIRYENQMALLEKSNICEENKTAIKEFKSYLIATRIGLHRTIRYISSLRLVCERYNDKPFSEWGLKDTTEVLEKIEMLDISLHTKNEFQKGLRRFFKWYKGEKWEGIEPLRGNRRVDRKPDILTKDEVFSLIDSAKHPRDKAMIALLYEGGFRVGELASIKFKDIEFNKFGGKVKVSGKTGERLVPFVFSESYIKNWMQMHPCPGEDTDLFVGLGMRNYGKSLYYDVYSLVLKKAVKNAGLKKKITPHLLRHARATHLASKLTESEMCHYLGWQMGSDMPRIYVHLSGRDIDKAIYNKVYGFETDEKKEKESLKPLICPRCKENCGPTSEFCYRCGMSLEEDKIFEIEKHEKELKKFFFECAEKDVGLIKNLNTFLEFIEVIDSDPDLKERIREETKKIK</sequence>
<evidence type="ECO:0000313" key="6">
    <source>
        <dbReference type="Proteomes" id="UP000092403"/>
    </source>
</evidence>
<dbReference type="InterPro" id="IPR002104">
    <property type="entry name" value="Integrase_catalytic"/>
</dbReference>
<dbReference type="GO" id="GO:0006310">
    <property type="term" value="P:DNA recombination"/>
    <property type="evidence" value="ECO:0007669"/>
    <property type="project" value="UniProtKB-KW"/>
</dbReference>
<keyword evidence="1" id="KW-0233">DNA recombination</keyword>
<dbReference type="PANTHER" id="PTHR30349:SF87">
    <property type="entry name" value="TRANSPOSASE A"/>
    <property type="match status" value="1"/>
</dbReference>
<protein>
    <submittedName>
        <fullName evidence="3">Putative tyrosine recombinase XerC-like protein</fullName>
    </submittedName>
</protein>
<dbReference type="EMBL" id="LNGF01000002">
    <property type="protein sequence ID" value="KYC48602.1"/>
    <property type="molecule type" value="Genomic_DNA"/>
</dbReference>
<evidence type="ECO:0000256" key="1">
    <source>
        <dbReference type="ARBA" id="ARBA00023172"/>
    </source>
</evidence>
<dbReference type="InterPro" id="IPR050090">
    <property type="entry name" value="Tyrosine_recombinase_XerCD"/>
</dbReference>
<dbReference type="SUPFAM" id="SSF56349">
    <property type="entry name" value="DNA breaking-rejoining enzymes"/>
    <property type="match status" value="1"/>
</dbReference>
<dbReference type="Gene3D" id="1.10.443.10">
    <property type="entry name" value="Intergrase catalytic core"/>
    <property type="match status" value="1"/>
</dbReference>
<dbReference type="AlphaFoldDB" id="A0A150IUG9"/>
<comment type="caution">
    <text evidence="3">The sequence shown here is derived from an EMBL/GenBank/DDBJ whole genome shotgun (WGS) entry which is preliminary data.</text>
</comment>
<dbReference type="InterPro" id="IPR011010">
    <property type="entry name" value="DNA_brk_join_enz"/>
</dbReference>
<dbReference type="GO" id="GO:0015074">
    <property type="term" value="P:DNA integration"/>
    <property type="evidence" value="ECO:0007669"/>
    <property type="project" value="InterPro"/>
</dbReference>
<dbReference type="InterPro" id="IPR013762">
    <property type="entry name" value="Integrase-like_cat_sf"/>
</dbReference>
<dbReference type="Proteomes" id="UP000091929">
    <property type="component" value="Unassembled WGS sequence"/>
</dbReference>
<evidence type="ECO:0000313" key="5">
    <source>
        <dbReference type="Proteomes" id="UP000091929"/>
    </source>
</evidence>
<accession>A0A150IUG9</accession>
<accession>A0A150J1S6</accession>
<dbReference type="GO" id="GO:0003677">
    <property type="term" value="F:DNA binding"/>
    <property type="evidence" value="ECO:0007669"/>
    <property type="project" value="InterPro"/>
</dbReference>
<dbReference type="Proteomes" id="UP000092403">
    <property type="component" value="Unassembled WGS sequence"/>
</dbReference>